<dbReference type="InterPro" id="IPR032568">
    <property type="entry name" value="DUF4926"/>
</dbReference>
<dbReference type="Pfam" id="PF16277">
    <property type="entry name" value="DUF4926"/>
    <property type="match status" value="1"/>
</dbReference>
<organism evidence="2 3">
    <name type="scientific">Cellvibrio mixtus</name>
    <dbReference type="NCBI Taxonomy" id="39650"/>
    <lineage>
        <taxon>Bacteria</taxon>
        <taxon>Pseudomonadati</taxon>
        <taxon>Pseudomonadota</taxon>
        <taxon>Gammaproteobacteria</taxon>
        <taxon>Cellvibrionales</taxon>
        <taxon>Cellvibrionaceae</taxon>
        <taxon>Cellvibrio</taxon>
    </lineage>
</organism>
<accession>A0A266Q428</accession>
<sequence>MQFKQYDVVRIVELLSPVKEVKSEFNVRAPEPGDIATIVEIYTNHYLGYELECCDSAGNTQWLVTFNPSDINIELL</sequence>
<reference evidence="3" key="2">
    <citation type="submission" date="2017-05" db="EMBL/GenBank/DDBJ databases">
        <authorList>
            <person name="Barney B.M."/>
        </authorList>
    </citation>
    <scope>NUCLEOTIDE SEQUENCE [LARGE SCALE GENOMIC DNA]</scope>
    <source>
        <strain evidence="3">PSBB022</strain>
    </source>
</reference>
<evidence type="ECO:0008006" key="4">
    <source>
        <dbReference type="Google" id="ProtNLM"/>
    </source>
</evidence>
<proteinExistence type="predicted"/>
<dbReference type="AlphaFoldDB" id="A0A266Q428"/>
<dbReference type="EMBL" id="NHNI01000002">
    <property type="protein sequence ID" value="OZY84372.1"/>
    <property type="molecule type" value="Genomic_DNA"/>
</dbReference>
<evidence type="ECO:0000313" key="1">
    <source>
        <dbReference type="EMBL" id="OZY84372.1"/>
    </source>
</evidence>
<evidence type="ECO:0000313" key="2">
    <source>
        <dbReference type="EMBL" id="OZY84386.1"/>
    </source>
</evidence>
<dbReference type="RefSeq" id="WP_094985462.1">
    <property type="nucleotide sequence ID" value="NZ_NHNI01000002.1"/>
</dbReference>
<dbReference type="EMBL" id="NHNI01000002">
    <property type="protein sequence ID" value="OZY84386.1"/>
    <property type="molecule type" value="Genomic_DNA"/>
</dbReference>
<dbReference type="Proteomes" id="UP000216101">
    <property type="component" value="Unassembled WGS sequence"/>
</dbReference>
<name>A0A266Q428_9GAMM</name>
<gene>
    <name evidence="1" type="ORF">CBP51_14260</name>
    <name evidence="2" type="ORF">CBP51_14340</name>
</gene>
<protein>
    <recommendedName>
        <fullName evidence="4">DUF4926 domain-containing protein</fullName>
    </recommendedName>
</protein>
<comment type="caution">
    <text evidence="2">The sequence shown here is derived from an EMBL/GenBank/DDBJ whole genome shotgun (WGS) entry which is preliminary data.</text>
</comment>
<keyword evidence="3" id="KW-1185">Reference proteome</keyword>
<reference evidence="2" key="1">
    <citation type="submission" date="2017-05" db="EMBL/GenBank/DDBJ databases">
        <authorList>
            <person name="Song R."/>
            <person name="Chenine A.L."/>
            <person name="Ruprecht R.M."/>
        </authorList>
    </citation>
    <scope>NUCLEOTIDE SEQUENCE [LARGE SCALE GENOMIC DNA]</scope>
    <source>
        <strain evidence="2">PSBB022</strain>
    </source>
</reference>
<evidence type="ECO:0000313" key="3">
    <source>
        <dbReference type="Proteomes" id="UP000216101"/>
    </source>
</evidence>